<name>A0A6H5G934_9HEMI</name>
<proteinExistence type="predicted"/>
<accession>A0A6H5G934</accession>
<evidence type="ECO:0000313" key="2">
    <source>
        <dbReference type="EMBL" id="CAA9999082.1"/>
    </source>
</evidence>
<reference evidence="2 3" key="1">
    <citation type="submission" date="2020-02" db="EMBL/GenBank/DDBJ databases">
        <authorList>
            <person name="Ferguson B K."/>
        </authorList>
    </citation>
    <scope>NUCLEOTIDE SEQUENCE [LARGE SCALE GENOMIC DNA]</scope>
</reference>
<protein>
    <submittedName>
        <fullName evidence="2">Uncharacterized protein</fullName>
    </submittedName>
</protein>
<feature type="non-terminal residue" evidence="2">
    <location>
        <position position="330"/>
    </location>
</feature>
<dbReference type="AlphaFoldDB" id="A0A6H5G934"/>
<gene>
    <name evidence="2" type="ORF">NTEN_LOCUS5365</name>
</gene>
<dbReference type="EMBL" id="CADCXU010008184">
    <property type="protein sequence ID" value="CAA9999082.1"/>
    <property type="molecule type" value="Genomic_DNA"/>
</dbReference>
<sequence length="330" mass="38112">MIVTIGHGVVGAEPNQCSIGFPSHFPVFILTLTARNRIVTVRKWIRRQDGSAVDPPVIRRVVQINDLQLLIIQLFLHSVHLALYLARCRRFDQYESSVLNFEFTSNSLLQNRIDSKGLGIMYQKLLTLVLNLSLKMARHAWVTRKKYRLEQRRVVGSRKILYRMSGLFHGKVTTPKRRRTRCNRDFRRRSLLKKSASRLVCAGGVHGAIRFRSRPWKNKRIEANLPEYLDQCDSGHKAKSIKYVSELSAFQPDTEQMFSDCDHANYMMVGILSGLGHERNARKQHIPDNRPNQYSSCPTKHKHDRVTNGTILRNAWNNVVGHVKLFSHVH</sequence>
<dbReference type="Proteomes" id="UP000479000">
    <property type="component" value="Unassembled WGS sequence"/>
</dbReference>
<keyword evidence="3" id="KW-1185">Reference proteome</keyword>
<feature type="region of interest" description="Disordered" evidence="1">
    <location>
        <begin position="283"/>
        <end position="304"/>
    </location>
</feature>
<feature type="non-terminal residue" evidence="2">
    <location>
        <position position="1"/>
    </location>
</feature>
<organism evidence="2 3">
    <name type="scientific">Nesidiocoris tenuis</name>
    <dbReference type="NCBI Taxonomy" id="355587"/>
    <lineage>
        <taxon>Eukaryota</taxon>
        <taxon>Metazoa</taxon>
        <taxon>Ecdysozoa</taxon>
        <taxon>Arthropoda</taxon>
        <taxon>Hexapoda</taxon>
        <taxon>Insecta</taxon>
        <taxon>Pterygota</taxon>
        <taxon>Neoptera</taxon>
        <taxon>Paraneoptera</taxon>
        <taxon>Hemiptera</taxon>
        <taxon>Heteroptera</taxon>
        <taxon>Panheteroptera</taxon>
        <taxon>Cimicomorpha</taxon>
        <taxon>Miridae</taxon>
        <taxon>Dicyphina</taxon>
        <taxon>Nesidiocoris</taxon>
    </lineage>
</organism>
<evidence type="ECO:0000313" key="3">
    <source>
        <dbReference type="Proteomes" id="UP000479000"/>
    </source>
</evidence>
<evidence type="ECO:0000256" key="1">
    <source>
        <dbReference type="SAM" id="MobiDB-lite"/>
    </source>
</evidence>